<feature type="transmembrane region" description="Helical" evidence="8">
    <location>
        <begin position="370"/>
        <end position="390"/>
    </location>
</feature>
<dbReference type="STRING" id="29539.SAMN02745716_0382"/>
<feature type="transmembrane region" description="Helical" evidence="8">
    <location>
        <begin position="463"/>
        <end position="483"/>
    </location>
</feature>
<dbReference type="SMART" id="SM00014">
    <property type="entry name" value="acidPPc"/>
    <property type="match status" value="1"/>
</dbReference>
<feature type="transmembrane region" description="Helical" evidence="8">
    <location>
        <begin position="107"/>
        <end position="129"/>
    </location>
</feature>
<keyword evidence="5 8" id="KW-1133">Transmembrane helix</keyword>
<dbReference type="GO" id="GO:0005886">
    <property type="term" value="C:plasma membrane"/>
    <property type="evidence" value="ECO:0007669"/>
    <property type="project" value="UniProtKB-SubCell"/>
</dbReference>
<evidence type="ECO:0000256" key="1">
    <source>
        <dbReference type="ARBA" id="ARBA00004651"/>
    </source>
</evidence>
<dbReference type="Pfam" id="PF01569">
    <property type="entry name" value="PAP2"/>
    <property type="match status" value="1"/>
</dbReference>
<comment type="subcellular location">
    <subcellularLocation>
        <location evidence="1">Cell membrane</location>
        <topology evidence="1">Multi-pass membrane protein</topology>
    </subcellularLocation>
</comment>
<dbReference type="AlphaFoldDB" id="A0A1H6FJE3"/>
<reference evidence="11" key="1">
    <citation type="submission" date="2016-10" db="EMBL/GenBank/DDBJ databases">
        <authorList>
            <person name="Varghese N."/>
            <person name="Submissions S."/>
        </authorList>
    </citation>
    <scope>NUCLEOTIDE SEQUENCE [LARGE SCALE GENOMIC DNA]</scope>
    <source>
        <strain evidence="11">ATCC 35263</strain>
    </source>
</reference>
<feature type="compositionally biased region" description="Low complexity" evidence="7">
    <location>
        <begin position="553"/>
        <end position="573"/>
    </location>
</feature>
<dbReference type="InterPro" id="IPR032818">
    <property type="entry name" value="DedA-like"/>
</dbReference>
<feature type="domain" description="Phosphatidic acid phosphatase type 2/haloperoxidase" evidence="9">
    <location>
        <begin position="396"/>
        <end position="506"/>
    </location>
</feature>
<feature type="transmembrane region" description="Helical" evidence="8">
    <location>
        <begin position="437"/>
        <end position="456"/>
    </location>
</feature>
<dbReference type="Proteomes" id="UP000222056">
    <property type="component" value="Unassembled WGS sequence"/>
</dbReference>
<dbReference type="Gene3D" id="1.20.144.10">
    <property type="entry name" value="Phosphatidic acid phosphatase type 2/haloperoxidase"/>
    <property type="match status" value="1"/>
</dbReference>
<feature type="transmembrane region" description="Helical" evidence="8">
    <location>
        <begin position="229"/>
        <end position="250"/>
    </location>
</feature>
<evidence type="ECO:0000256" key="5">
    <source>
        <dbReference type="ARBA" id="ARBA00022989"/>
    </source>
</evidence>
<dbReference type="RefSeq" id="WP_177169251.1">
    <property type="nucleotide sequence ID" value="NZ_FNWJ01000001.1"/>
</dbReference>
<sequence>MRVVGWIAVAAGAGLLWPLRRRFGWAGAIAALLLAALGGLLASGLLPSFPDPKRAIKDTAQALGPWSYLLVGALAFLETGAFVGLVVPGETVVIVGGVIAGQGEIDLLLLIGVVWLCAALGDTSSFFIGRRLGRTFVLRHGERLRITPDRLYQVERYFARHGGKTILIGRWIGLVRALAPFVAGSSGVPYSRFLPYSIIGTGLWSTTFCVLGFIFWHSFDQVAALASRATAAFGFVAAMVVAVVVSWRLLRDVERRARVVKALERAERKRGFGWAVRLLRRFWERLLVPFARWLAPQLRFLVDRLTPGALGLELTTPVAVAGAAAYVLTLESVTVARNPGPTTLDRAAADVAERLRDGTLLDVARYLTELGSTPVILGLLVFALVVLVAARRFYDAGAILFGALLLFVSVQALKYGIDRPRPNGALVAAEGPSFPSGHASYATAWIAVAVAFARALPGITRGATLLATAVALTAIVGVTRIYLGVHYFSDVVAGWALGAFAFSVAAAVFVVLAHRRRRGGEGRSLTGSATILDDASVHSDGASGSGRAARTNAPAGPSSVASAPAGQGSGASATRGDSQ</sequence>
<dbReference type="PANTHER" id="PTHR30353">
    <property type="entry name" value="INNER MEMBRANE PROTEIN DEDA-RELATED"/>
    <property type="match status" value="1"/>
</dbReference>
<organism evidence="10 11">
    <name type="scientific">Thermoleophilum album</name>
    <dbReference type="NCBI Taxonomy" id="29539"/>
    <lineage>
        <taxon>Bacteria</taxon>
        <taxon>Bacillati</taxon>
        <taxon>Actinomycetota</taxon>
        <taxon>Thermoleophilia</taxon>
        <taxon>Thermoleophilales</taxon>
        <taxon>Thermoleophilaceae</taxon>
        <taxon>Thermoleophilum</taxon>
    </lineage>
</organism>
<gene>
    <name evidence="10" type="ORF">SAMN02745716_0382</name>
</gene>
<comment type="similarity">
    <text evidence="2">Belongs to the DedA family.</text>
</comment>
<evidence type="ECO:0000313" key="10">
    <source>
        <dbReference type="EMBL" id="SEH10522.1"/>
    </source>
</evidence>
<feature type="region of interest" description="Disordered" evidence="7">
    <location>
        <begin position="536"/>
        <end position="579"/>
    </location>
</feature>
<name>A0A1H6FJE3_THEAL</name>
<keyword evidence="6 8" id="KW-0472">Membrane</keyword>
<feature type="transmembrane region" description="Helical" evidence="8">
    <location>
        <begin position="66"/>
        <end position="87"/>
    </location>
</feature>
<evidence type="ECO:0000256" key="8">
    <source>
        <dbReference type="SAM" id="Phobius"/>
    </source>
</evidence>
<feature type="transmembrane region" description="Helical" evidence="8">
    <location>
        <begin position="193"/>
        <end position="217"/>
    </location>
</feature>
<evidence type="ECO:0000313" key="11">
    <source>
        <dbReference type="Proteomes" id="UP000222056"/>
    </source>
</evidence>
<feature type="transmembrane region" description="Helical" evidence="8">
    <location>
        <begin position="397"/>
        <end position="417"/>
    </location>
</feature>
<keyword evidence="11" id="KW-1185">Reference proteome</keyword>
<evidence type="ECO:0000259" key="9">
    <source>
        <dbReference type="SMART" id="SM00014"/>
    </source>
</evidence>
<keyword evidence="3" id="KW-1003">Cell membrane</keyword>
<dbReference type="InterPro" id="IPR036938">
    <property type="entry name" value="PAP2/HPO_sf"/>
</dbReference>
<evidence type="ECO:0000256" key="4">
    <source>
        <dbReference type="ARBA" id="ARBA00022692"/>
    </source>
</evidence>
<dbReference type="InterPro" id="IPR000326">
    <property type="entry name" value="PAP2/HPO"/>
</dbReference>
<dbReference type="EMBL" id="FNWJ01000001">
    <property type="protein sequence ID" value="SEH10522.1"/>
    <property type="molecule type" value="Genomic_DNA"/>
</dbReference>
<evidence type="ECO:0000256" key="3">
    <source>
        <dbReference type="ARBA" id="ARBA00022475"/>
    </source>
</evidence>
<feature type="transmembrane region" description="Helical" evidence="8">
    <location>
        <begin position="26"/>
        <end position="46"/>
    </location>
</feature>
<feature type="transmembrane region" description="Helical" evidence="8">
    <location>
        <begin position="309"/>
        <end position="328"/>
    </location>
</feature>
<protein>
    <submittedName>
        <fullName evidence="10">Undecaprenyl-diphosphatase</fullName>
    </submittedName>
</protein>
<dbReference type="PANTHER" id="PTHR30353:SF15">
    <property type="entry name" value="INNER MEMBRANE PROTEIN YABI"/>
    <property type="match status" value="1"/>
</dbReference>
<proteinExistence type="inferred from homology"/>
<evidence type="ECO:0000256" key="2">
    <source>
        <dbReference type="ARBA" id="ARBA00010792"/>
    </source>
</evidence>
<dbReference type="CDD" id="cd03392">
    <property type="entry name" value="PAP2_like_2"/>
    <property type="match status" value="1"/>
</dbReference>
<accession>A0A1H6FJE3</accession>
<feature type="transmembrane region" description="Helical" evidence="8">
    <location>
        <begin position="495"/>
        <end position="513"/>
    </location>
</feature>
<keyword evidence="4 8" id="KW-0812">Transmembrane</keyword>
<evidence type="ECO:0000256" key="7">
    <source>
        <dbReference type="SAM" id="MobiDB-lite"/>
    </source>
</evidence>
<evidence type="ECO:0000256" key="6">
    <source>
        <dbReference type="ARBA" id="ARBA00023136"/>
    </source>
</evidence>
<dbReference type="Pfam" id="PF09335">
    <property type="entry name" value="VTT_dom"/>
    <property type="match status" value="1"/>
</dbReference>
<dbReference type="SUPFAM" id="SSF48317">
    <property type="entry name" value="Acid phosphatase/Vanadium-dependent haloperoxidase"/>
    <property type="match status" value="1"/>
</dbReference>
<dbReference type="InterPro" id="IPR032816">
    <property type="entry name" value="VTT_dom"/>
</dbReference>